<proteinExistence type="predicted"/>
<feature type="region of interest" description="Disordered" evidence="1">
    <location>
        <begin position="59"/>
        <end position="97"/>
    </location>
</feature>
<evidence type="ECO:0000313" key="4">
    <source>
        <dbReference type="Proteomes" id="UP001152622"/>
    </source>
</evidence>
<keyword evidence="2" id="KW-0472">Membrane</keyword>
<keyword evidence="2" id="KW-1133">Transmembrane helix</keyword>
<sequence>MSNITTADHRPITARARAEYILIPFLVIVGLLLALGVCISRCLRTDELRHRLIPLYSYRRSQQGSESEEDGDEDEEDGDKDDDDEDDEDLKEPLRSDDVAFSGRLSFRYSFDQ</sequence>
<accession>A0A9Q1GDV6</accession>
<reference evidence="3" key="1">
    <citation type="journal article" date="2023" name="Science">
        <title>Genome structures resolve the early diversification of teleost fishes.</title>
        <authorList>
            <person name="Parey E."/>
            <person name="Louis A."/>
            <person name="Montfort J."/>
            <person name="Bouchez O."/>
            <person name="Roques C."/>
            <person name="Iampietro C."/>
            <person name="Lluch J."/>
            <person name="Castinel A."/>
            <person name="Donnadieu C."/>
            <person name="Desvignes T."/>
            <person name="Floi Bucao C."/>
            <person name="Jouanno E."/>
            <person name="Wen M."/>
            <person name="Mejri S."/>
            <person name="Dirks R."/>
            <person name="Jansen H."/>
            <person name="Henkel C."/>
            <person name="Chen W.J."/>
            <person name="Zahm M."/>
            <person name="Cabau C."/>
            <person name="Klopp C."/>
            <person name="Thompson A.W."/>
            <person name="Robinson-Rechavi M."/>
            <person name="Braasch I."/>
            <person name="Lecointre G."/>
            <person name="Bobe J."/>
            <person name="Postlethwait J.H."/>
            <person name="Berthelot C."/>
            <person name="Roest Crollius H."/>
            <person name="Guiguen Y."/>
        </authorList>
    </citation>
    <scope>NUCLEOTIDE SEQUENCE</scope>
    <source>
        <strain evidence="3">WJC10195</strain>
    </source>
</reference>
<evidence type="ECO:0000313" key="3">
    <source>
        <dbReference type="EMBL" id="KAJ8381741.1"/>
    </source>
</evidence>
<feature type="compositionally biased region" description="Acidic residues" evidence="1">
    <location>
        <begin position="66"/>
        <end position="90"/>
    </location>
</feature>
<organism evidence="3 4">
    <name type="scientific">Synaphobranchus kaupii</name>
    <name type="common">Kaup's arrowtooth eel</name>
    <dbReference type="NCBI Taxonomy" id="118154"/>
    <lineage>
        <taxon>Eukaryota</taxon>
        <taxon>Metazoa</taxon>
        <taxon>Chordata</taxon>
        <taxon>Craniata</taxon>
        <taxon>Vertebrata</taxon>
        <taxon>Euteleostomi</taxon>
        <taxon>Actinopterygii</taxon>
        <taxon>Neopterygii</taxon>
        <taxon>Teleostei</taxon>
        <taxon>Anguilliformes</taxon>
        <taxon>Synaphobranchidae</taxon>
        <taxon>Synaphobranchus</taxon>
    </lineage>
</organism>
<feature type="transmembrane region" description="Helical" evidence="2">
    <location>
        <begin position="20"/>
        <end position="43"/>
    </location>
</feature>
<evidence type="ECO:0000256" key="1">
    <source>
        <dbReference type="SAM" id="MobiDB-lite"/>
    </source>
</evidence>
<dbReference type="EMBL" id="JAINUF010000001">
    <property type="protein sequence ID" value="KAJ8381741.1"/>
    <property type="molecule type" value="Genomic_DNA"/>
</dbReference>
<evidence type="ECO:0000256" key="2">
    <source>
        <dbReference type="SAM" id="Phobius"/>
    </source>
</evidence>
<comment type="caution">
    <text evidence="3">The sequence shown here is derived from an EMBL/GenBank/DDBJ whole genome shotgun (WGS) entry which is preliminary data.</text>
</comment>
<gene>
    <name evidence="3" type="ORF">SKAU_G00025190</name>
</gene>
<keyword evidence="2" id="KW-0812">Transmembrane</keyword>
<dbReference type="AlphaFoldDB" id="A0A9Q1GDV6"/>
<keyword evidence="4" id="KW-1185">Reference proteome</keyword>
<protein>
    <submittedName>
        <fullName evidence="3">Uncharacterized protein</fullName>
    </submittedName>
</protein>
<name>A0A9Q1GDV6_SYNKA</name>
<dbReference type="Proteomes" id="UP001152622">
    <property type="component" value="Chromosome 1"/>
</dbReference>